<evidence type="ECO:0000256" key="9">
    <source>
        <dbReference type="ARBA" id="ARBA00038313"/>
    </source>
</evidence>
<keyword evidence="7 16" id="KW-0560">Oxidoreductase</keyword>
<dbReference type="Proteomes" id="UP001215280">
    <property type="component" value="Unassembled WGS sequence"/>
</dbReference>
<evidence type="ECO:0000256" key="8">
    <source>
        <dbReference type="ARBA" id="ARBA00023027"/>
    </source>
</evidence>
<keyword evidence="3 16" id="KW-0288">FMN</keyword>
<comment type="catalytic activity">
    <reaction evidence="13">
        <text>5,6-dihydrouridine(16) in tRNA + NAD(+) = uridine(16) in tRNA + NADH + H(+)</text>
        <dbReference type="Rhea" id="RHEA:53380"/>
        <dbReference type="Rhea" id="RHEA-COMP:13543"/>
        <dbReference type="Rhea" id="RHEA-COMP:13544"/>
        <dbReference type="ChEBI" id="CHEBI:15378"/>
        <dbReference type="ChEBI" id="CHEBI:57540"/>
        <dbReference type="ChEBI" id="CHEBI:57945"/>
        <dbReference type="ChEBI" id="CHEBI:65315"/>
        <dbReference type="ChEBI" id="CHEBI:74443"/>
        <dbReference type="EC" id="1.3.1.88"/>
    </reaction>
    <physiologicalReaction direction="right-to-left" evidence="13">
        <dbReference type="Rhea" id="RHEA:53382"/>
    </physiologicalReaction>
</comment>
<evidence type="ECO:0000256" key="7">
    <source>
        <dbReference type="ARBA" id="ARBA00023002"/>
    </source>
</evidence>
<dbReference type="InterPro" id="IPR013785">
    <property type="entry name" value="Aldolase_TIM"/>
</dbReference>
<dbReference type="InterPro" id="IPR035587">
    <property type="entry name" value="DUS-like_FMN-bd"/>
</dbReference>
<protein>
    <recommendedName>
        <fullName evidence="16">tRNA-dihydrouridine synthase</fullName>
        <ecNumber evidence="16">1.3.1.-</ecNumber>
    </recommendedName>
</protein>
<dbReference type="EMBL" id="JARJLG010000001">
    <property type="protein sequence ID" value="KAJ7785364.1"/>
    <property type="molecule type" value="Genomic_DNA"/>
</dbReference>
<evidence type="ECO:0000256" key="14">
    <source>
        <dbReference type="ARBA" id="ARBA00049447"/>
    </source>
</evidence>
<dbReference type="PROSITE" id="PS01136">
    <property type="entry name" value="UPF0034"/>
    <property type="match status" value="1"/>
</dbReference>
<comment type="catalytic activity">
    <reaction evidence="14">
        <text>a 5,6-dihydrouridine in mRNA + NADP(+) = a uridine in mRNA + NADPH + H(+)</text>
        <dbReference type="Rhea" id="RHEA:69855"/>
        <dbReference type="Rhea" id="RHEA-COMP:14658"/>
        <dbReference type="Rhea" id="RHEA-COMP:17789"/>
        <dbReference type="ChEBI" id="CHEBI:15378"/>
        <dbReference type="ChEBI" id="CHEBI:57783"/>
        <dbReference type="ChEBI" id="CHEBI:58349"/>
        <dbReference type="ChEBI" id="CHEBI:65315"/>
        <dbReference type="ChEBI" id="CHEBI:74443"/>
    </reaction>
    <physiologicalReaction direction="right-to-left" evidence="14">
        <dbReference type="Rhea" id="RHEA:69857"/>
    </physiologicalReaction>
</comment>
<dbReference type="EC" id="1.3.1.-" evidence="16"/>
<keyword evidence="6" id="KW-0521">NADP</keyword>
<comment type="catalytic activity">
    <reaction evidence="10">
        <text>5,6-dihydrouridine(17) in tRNA + NAD(+) = uridine(17) in tRNA + NADH + H(+)</text>
        <dbReference type="Rhea" id="RHEA:53372"/>
        <dbReference type="Rhea" id="RHEA-COMP:13541"/>
        <dbReference type="Rhea" id="RHEA-COMP:13542"/>
        <dbReference type="ChEBI" id="CHEBI:15378"/>
        <dbReference type="ChEBI" id="CHEBI:57540"/>
        <dbReference type="ChEBI" id="CHEBI:57945"/>
        <dbReference type="ChEBI" id="CHEBI:65315"/>
        <dbReference type="ChEBI" id="CHEBI:74443"/>
        <dbReference type="EC" id="1.3.1.88"/>
    </reaction>
    <physiologicalReaction direction="right-to-left" evidence="10">
        <dbReference type="Rhea" id="RHEA:53374"/>
    </physiologicalReaction>
</comment>
<evidence type="ECO:0000256" key="12">
    <source>
        <dbReference type="ARBA" id="ARBA00048342"/>
    </source>
</evidence>
<dbReference type="GO" id="GO:0050660">
    <property type="term" value="F:flavin adenine dinucleotide binding"/>
    <property type="evidence" value="ECO:0007669"/>
    <property type="project" value="InterPro"/>
</dbReference>
<comment type="catalytic activity">
    <reaction evidence="15">
        <text>5,6-dihydrouridine(17) in tRNA + NADP(+) = uridine(17) in tRNA + NADPH + H(+)</text>
        <dbReference type="Rhea" id="RHEA:53368"/>
        <dbReference type="Rhea" id="RHEA-COMP:13541"/>
        <dbReference type="Rhea" id="RHEA-COMP:13542"/>
        <dbReference type="ChEBI" id="CHEBI:15378"/>
        <dbReference type="ChEBI" id="CHEBI:57783"/>
        <dbReference type="ChEBI" id="CHEBI:58349"/>
        <dbReference type="ChEBI" id="CHEBI:65315"/>
        <dbReference type="ChEBI" id="CHEBI:74443"/>
        <dbReference type="EC" id="1.3.1.88"/>
    </reaction>
    <physiologicalReaction direction="right-to-left" evidence="15">
        <dbReference type="Rhea" id="RHEA:53370"/>
    </physiologicalReaction>
</comment>
<comment type="catalytic activity">
    <reaction evidence="12">
        <text>a 5,6-dihydrouridine in mRNA + NAD(+) = a uridine in mRNA + NADH + H(+)</text>
        <dbReference type="Rhea" id="RHEA:69851"/>
        <dbReference type="Rhea" id="RHEA-COMP:14658"/>
        <dbReference type="Rhea" id="RHEA-COMP:17789"/>
        <dbReference type="ChEBI" id="CHEBI:15378"/>
        <dbReference type="ChEBI" id="CHEBI:57540"/>
        <dbReference type="ChEBI" id="CHEBI:57945"/>
        <dbReference type="ChEBI" id="CHEBI:65315"/>
        <dbReference type="ChEBI" id="CHEBI:74443"/>
    </reaction>
    <physiologicalReaction direction="right-to-left" evidence="12">
        <dbReference type="Rhea" id="RHEA:69853"/>
    </physiologicalReaction>
</comment>
<accession>A0AAD7KHX0</accession>
<comment type="catalytic activity">
    <reaction evidence="11">
        <text>5,6-dihydrouridine(16) in tRNA + NADP(+) = uridine(16) in tRNA + NADPH + H(+)</text>
        <dbReference type="Rhea" id="RHEA:53376"/>
        <dbReference type="Rhea" id="RHEA-COMP:13543"/>
        <dbReference type="Rhea" id="RHEA-COMP:13544"/>
        <dbReference type="ChEBI" id="CHEBI:15378"/>
        <dbReference type="ChEBI" id="CHEBI:57783"/>
        <dbReference type="ChEBI" id="CHEBI:58349"/>
        <dbReference type="ChEBI" id="CHEBI:65315"/>
        <dbReference type="ChEBI" id="CHEBI:74443"/>
        <dbReference type="EC" id="1.3.1.88"/>
    </reaction>
    <physiologicalReaction direction="right-to-left" evidence="11">
        <dbReference type="Rhea" id="RHEA:53378"/>
    </physiologicalReaction>
</comment>
<keyword evidence="2 16" id="KW-0285">Flavoprotein</keyword>
<dbReference type="PIRSF" id="PIRSF006621">
    <property type="entry name" value="Dus"/>
    <property type="match status" value="1"/>
</dbReference>
<evidence type="ECO:0000259" key="19">
    <source>
        <dbReference type="Pfam" id="PF01207"/>
    </source>
</evidence>
<evidence type="ECO:0000256" key="4">
    <source>
        <dbReference type="ARBA" id="ARBA00022664"/>
    </source>
</evidence>
<dbReference type="Pfam" id="PF01207">
    <property type="entry name" value="Dus"/>
    <property type="match status" value="1"/>
</dbReference>
<reference evidence="20" key="1">
    <citation type="submission" date="2023-03" db="EMBL/GenBank/DDBJ databases">
        <title>Massive genome expansion in bonnet fungi (Mycena s.s.) driven by repeated elements and novel gene families across ecological guilds.</title>
        <authorList>
            <consortium name="Lawrence Berkeley National Laboratory"/>
            <person name="Harder C.B."/>
            <person name="Miyauchi S."/>
            <person name="Viragh M."/>
            <person name="Kuo A."/>
            <person name="Thoen E."/>
            <person name="Andreopoulos B."/>
            <person name="Lu D."/>
            <person name="Skrede I."/>
            <person name="Drula E."/>
            <person name="Henrissat B."/>
            <person name="Morin E."/>
            <person name="Kohler A."/>
            <person name="Barry K."/>
            <person name="LaButti K."/>
            <person name="Morin E."/>
            <person name="Salamov A."/>
            <person name="Lipzen A."/>
            <person name="Mereny Z."/>
            <person name="Hegedus B."/>
            <person name="Baldrian P."/>
            <person name="Stursova M."/>
            <person name="Weitz H."/>
            <person name="Taylor A."/>
            <person name="Grigoriev I.V."/>
            <person name="Nagy L.G."/>
            <person name="Martin F."/>
            <person name="Kauserud H."/>
        </authorList>
    </citation>
    <scope>NUCLEOTIDE SEQUENCE</scope>
    <source>
        <strain evidence="20">CBHHK188m</strain>
    </source>
</reference>
<dbReference type="SUPFAM" id="SSF51395">
    <property type="entry name" value="FMN-linked oxidoreductases"/>
    <property type="match status" value="1"/>
</dbReference>
<dbReference type="GO" id="GO:0006397">
    <property type="term" value="P:mRNA processing"/>
    <property type="evidence" value="ECO:0007669"/>
    <property type="project" value="UniProtKB-KW"/>
</dbReference>
<comment type="caution">
    <text evidence="20">The sequence shown here is derived from an EMBL/GenBank/DDBJ whole genome shotgun (WGS) entry which is preliminary data.</text>
</comment>
<dbReference type="InterPro" id="IPR018517">
    <property type="entry name" value="tRNA_hU_synthase_CS"/>
</dbReference>
<dbReference type="AlphaFoldDB" id="A0AAD7KHX0"/>
<comment type="function">
    <text evidence="16">Catalyzes the synthesis of dihydrouridine, a modified base found in the D-loop of most tRNAs.</text>
</comment>
<evidence type="ECO:0000313" key="21">
    <source>
        <dbReference type="Proteomes" id="UP001215280"/>
    </source>
</evidence>
<evidence type="ECO:0000256" key="15">
    <source>
        <dbReference type="ARBA" id="ARBA00049467"/>
    </source>
</evidence>
<evidence type="ECO:0000313" key="20">
    <source>
        <dbReference type="EMBL" id="KAJ7785364.1"/>
    </source>
</evidence>
<dbReference type="InterPro" id="IPR001269">
    <property type="entry name" value="DUS_fam"/>
</dbReference>
<evidence type="ECO:0000256" key="16">
    <source>
        <dbReference type="PIRNR" id="PIRNR006621"/>
    </source>
</evidence>
<dbReference type="CDD" id="cd02801">
    <property type="entry name" value="DUS_like_FMN"/>
    <property type="match status" value="1"/>
</dbReference>
<gene>
    <name evidence="20" type="ORF">DFH07DRAFT_787650</name>
</gene>
<feature type="binding site" evidence="18">
    <location>
        <begin position="23"/>
        <end position="25"/>
    </location>
    <ligand>
        <name>FMN</name>
        <dbReference type="ChEBI" id="CHEBI:58210"/>
    </ligand>
</feature>
<evidence type="ECO:0000256" key="1">
    <source>
        <dbReference type="ARBA" id="ARBA00001917"/>
    </source>
</evidence>
<dbReference type="GO" id="GO:0017150">
    <property type="term" value="F:tRNA dihydrouridine synthase activity"/>
    <property type="evidence" value="ECO:0007669"/>
    <property type="project" value="InterPro"/>
</dbReference>
<feature type="binding site" evidence="18">
    <location>
        <position position="152"/>
    </location>
    <ligand>
        <name>FMN</name>
        <dbReference type="ChEBI" id="CHEBI:58210"/>
    </ligand>
</feature>
<evidence type="ECO:0000256" key="6">
    <source>
        <dbReference type="ARBA" id="ARBA00022857"/>
    </source>
</evidence>
<evidence type="ECO:0000256" key="10">
    <source>
        <dbReference type="ARBA" id="ARBA00047287"/>
    </source>
</evidence>
<organism evidence="20 21">
    <name type="scientific">Mycena maculata</name>
    <dbReference type="NCBI Taxonomy" id="230809"/>
    <lineage>
        <taxon>Eukaryota</taxon>
        <taxon>Fungi</taxon>
        <taxon>Dikarya</taxon>
        <taxon>Basidiomycota</taxon>
        <taxon>Agaricomycotina</taxon>
        <taxon>Agaricomycetes</taxon>
        <taxon>Agaricomycetidae</taxon>
        <taxon>Agaricales</taxon>
        <taxon>Marasmiineae</taxon>
        <taxon>Mycenaceae</taxon>
        <taxon>Mycena</taxon>
    </lineage>
</organism>
<comment type="similarity">
    <text evidence="9">Belongs to the Dus family. Dus1 subfamily.</text>
</comment>
<comment type="similarity">
    <text evidence="16">Belongs to the dus family.</text>
</comment>
<evidence type="ECO:0000256" key="5">
    <source>
        <dbReference type="ARBA" id="ARBA00022694"/>
    </source>
</evidence>
<evidence type="ECO:0000256" key="13">
    <source>
        <dbReference type="ARBA" id="ARBA00048934"/>
    </source>
</evidence>
<evidence type="ECO:0000256" key="17">
    <source>
        <dbReference type="PIRSR" id="PIRSR006621-1"/>
    </source>
</evidence>
<feature type="binding site" evidence="18">
    <location>
        <position position="82"/>
    </location>
    <ligand>
        <name>FMN</name>
        <dbReference type="ChEBI" id="CHEBI:58210"/>
    </ligand>
</feature>
<dbReference type="PANTHER" id="PTHR11082:SF5">
    <property type="entry name" value="TRNA-DIHYDROURIDINE(16_17) SYNTHASE [NAD(P)(+)]-LIKE"/>
    <property type="match status" value="1"/>
</dbReference>
<keyword evidence="18" id="KW-0547">Nucleotide-binding</keyword>
<keyword evidence="8" id="KW-0520">NAD</keyword>
<dbReference type="Gene3D" id="3.20.20.70">
    <property type="entry name" value="Aldolase class I"/>
    <property type="match status" value="1"/>
</dbReference>
<keyword evidence="21" id="KW-1185">Reference proteome</keyword>
<evidence type="ECO:0000256" key="11">
    <source>
        <dbReference type="ARBA" id="ARBA00047652"/>
    </source>
</evidence>
<evidence type="ECO:0000256" key="18">
    <source>
        <dbReference type="PIRSR" id="PIRSR006621-2"/>
    </source>
</evidence>
<keyword evidence="4" id="KW-0507">mRNA processing</keyword>
<feature type="active site" description="Proton donor" evidence="17">
    <location>
        <position position="111"/>
    </location>
</feature>
<name>A0AAD7KHX0_9AGAR</name>
<feature type="domain" description="DUS-like FMN-binding" evidence="19">
    <location>
        <begin position="21"/>
        <end position="307"/>
    </location>
</feature>
<keyword evidence="5 16" id="KW-0819">tRNA processing</keyword>
<dbReference type="PANTHER" id="PTHR11082">
    <property type="entry name" value="TRNA-DIHYDROURIDINE SYNTHASE"/>
    <property type="match status" value="1"/>
</dbReference>
<feature type="binding site" evidence="18">
    <location>
        <position position="180"/>
    </location>
    <ligand>
        <name>FMN</name>
        <dbReference type="ChEBI" id="CHEBI:58210"/>
    </ligand>
</feature>
<evidence type="ECO:0000256" key="2">
    <source>
        <dbReference type="ARBA" id="ARBA00022630"/>
    </source>
</evidence>
<comment type="cofactor">
    <cofactor evidence="1 16 18">
        <name>FMN</name>
        <dbReference type="ChEBI" id="CHEBI:58210"/>
    </cofactor>
</comment>
<sequence>MGIVACNNNPPNNLNMLSRIAAPMVNQSDLPFRTLVQRYGATLAYTQMLKPESLLNDQEYLELHVRDLTMNPACPERPVVVQLCGNDPEIIVQAGRKLQGYCDGIDLNLGCPQQVALDGHFGAYLLGQKDWPVVEDIVSAMSNSFTVPVAAKLRICQAAPKTLDLAQRLEACGASWLTLHARTVAPRRRRHGSADLSQVKRLKDNLSLPVVSNGNVRVWSDLEENLKATGADGLMVAETLLGNPCLFANKVPDPVEISLEYLSICREYPGTVTLSIITTHVRHFIDFQCHRRPWYRKFRTALGACKTLGDVDRLLRVKVERWRGRVPRTVEQDESQSEEHDDVEIIEDFGSLFL</sequence>
<evidence type="ECO:0000256" key="3">
    <source>
        <dbReference type="ARBA" id="ARBA00022643"/>
    </source>
</evidence>
<proteinExistence type="inferred from homology"/>